<organism evidence="2 3">
    <name type="scientific">Butyricimonas faecihominis</name>
    <dbReference type="NCBI Taxonomy" id="1472416"/>
    <lineage>
        <taxon>Bacteria</taxon>
        <taxon>Pseudomonadati</taxon>
        <taxon>Bacteroidota</taxon>
        <taxon>Bacteroidia</taxon>
        <taxon>Bacteroidales</taxon>
        <taxon>Odoribacteraceae</taxon>
        <taxon>Butyricimonas</taxon>
    </lineage>
</organism>
<dbReference type="PANTHER" id="PTHR14969">
    <property type="entry name" value="SPHINGOSINE-1-PHOSPHATE PHOSPHOHYDROLASE"/>
    <property type="match status" value="1"/>
</dbReference>
<dbReference type="Proteomes" id="UP000546007">
    <property type="component" value="Unassembled WGS sequence"/>
</dbReference>
<dbReference type="Gene3D" id="1.20.144.10">
    <property type="entry name" value="Phosphatidic acid phosphatase type 2/haloperoxidase"/>
    <property type="match status" value="1"/>
</dbReference>
<gene>
    <name evidence="2" type="ORF">GGR14_000546</name>
</gene>
<dbReference type="Pfam" id="PF01569">
    <property type="entry name" value="PAP2"/>
    <property type="match status" value="1"/>
</dbReference>
<feature type="domain" description="Phosphatidic acid phosphatase type 2/haloperoxidase" evidence="1">
    <location>
        <begin position="64"/>
        <end position="159"/>
    </location>
</feature>
<dbReference type="RefSeq" id="WP_151411454.1">
    <property type="nucleotide sequence ID" value="NZ_AP028155.1"/>
</dbReference>
<dbReference type="EMBL" id="JACIES010000001">
    <property type="protein sequence ID" value="MBB4024785.1"/>
    <property type="molecule type" value="Genomic_DNA"/>
</dbReference>
<dbReference type="PANTHER" id="PTHR14969:SF13">
    <property type="entry name" value="AT30094P"/>
    <property type="match status" value="1"/>
</dbReference>
<dbReference type="SUPFAM" id="SSF48317">
    <property type="entry name" value="Acid phosphatase/Vanadium-dependent haloperoxidase"/>
    <property type="match status" value="1"/>
</dbReference>
<reference evidence="2 3" key="1">
    <citation type="submission" date="2020-08" db="EMBL/GenBank/DDBJ databases">
        <title>Genomic Encyclopedia of Type Strains, Phase IV (KMG-IV): sequencing the most valuable type-strain genomes for metagenomic binning, comparative biology and taxonomic classification.</title>
        <authorList>
            <person name="Goeker M."/>
        </authorList>
    </citation>
    <scope>NUCLEOTIDE SEQUENCE [LARGE SCALE GENOMIC DNA]</scope>
    <source>
        <strain evidence="2 3">DSM 105721</strain>
    </source>
</reference>
<keyword evidence="3" id="KW-1185">Reference proteome</keyword>
<dbReference type="OrthoDB" id="9773582at2"/>
<evidence type="ECO:0000313" key="3">
    <source>
        <dbReference type="Proteomes" id="UP000546007"/>
    </source>
</evidence>
<dbReference type="SMART" id="SM00014">
    <property type="entry name" value="acidPPc"/>
    <property type="match status" value="1"/>
</dbReference>
<evidence type="ECO:0000259" key="1">
    <source>
        <dbReference type="SMART" id="SM00014"/>
    </source>
</evidence>
<comment type="caution">
    <text evidence="2">The sequence shown here is derived from an EMBL/GenBank/DDBJ whole genome shotgun (WGS) entry which is preliminary data.</text>
</comment>
<dbReference type="AlphaFoldDB" id="A0A7W6MXH6"/>
<sequence length="186" mass="20829">MKRGLPTIIFQFALSPLLFLLLITNVSAQQKAVETSGDVIYYATPVFCLATTLLKKDYQGTKQLIFSVVTAVGTSYILKHTIHKKRPDGSNHHAFPSGHATVTFQGASFLQRRYGWKFGIPAYLLSTYVAWGRTYCDKHDWWDILCGTAIGIGSSYIFTKPYGRTRITLTPTVLQKHPGLYASITF</sequence>
<protein>
    <submittedName>
        <fullName evidence="2">Membrane-associated phospholipid phosphatase</fullName>
    </submittedName>
</protein>
<dbReference type="GeneID" id="93101003"/>
<dbReference type="InterPro" id="IPR036938">
    <property type="entry name" value="PAP2/HPO_sf"/>
</dbReference>
<name>A0A7W6MXH6_9BACT</name>
<proteinExistence type="predicted"/>
<accession>A0A7W6MXH6</accession>
<evidence type="ECO:0000313" key="2">
    <source>
        <dbReference type="EMBL" id="MBB4024785.1"/>
    </source>
</evidence>
<dbReference type="CDD" id="cd03394">
    <property type="entry name" value="PAP2_like_5"/>
    <property type="match status" value="1"/>
</dbReference>
<dbReference type="InterPro" id="IPR000326">
    <property type="entry name" value="PAP2/HPO"/>
</dbReference>